<dbReference type="Proteomes" id="UP000091857">
    <property type="component" value="Chromosome 5"/>
</dbReference>
<evidence type="ECO:0000313" key="2">
    <source>
        <dbReference type="Proteomes" id="UP000091857"/>
    </source>
</evidence>
<name>A0ACB7HNZ1_MANES</name>
<reference evidence="2" key="1">
    <citation type="journal article" date="2016" name="Nat. Biotechnol.">
        <title>Sequencing wild and cultivated cassava and related species reveals extensive interspecific hybridization and genetic diversity.</title>
        <authorList>
            <person name="Bredeson J.V."/>
            <person name="Lyons J.B."/>
            <person name="Prochnik S.E."/>
            <person name="Wu G.A."/>
            <person name="Ha C.M."/>
            <person name="Edsinger-Gonzales E."/>
            <person name="Grimwood J."/>
            <person name="Schmutz J."/>
            <person name="Rabbi I.Y."/>
            <person name="Egesi C."/>
            <person name="Nauluvula P."/>
            <person name="Lebot V."/>
            <person name="Ndunguru J."/>
            <person name="Mkamilo G."/>
            <person name="Bart R.S."/>
            <person name="Setter T.L."/>
            <person name="Gleadow R.M."/>
            <person name="Kulakow P."/>
            <person name="Ferguson M.E."/>
            <person name="Rounsley S."/>
            <person name="Rokhsar D.S."/>
        </authorList>
    </citation>
    <scope>NUCLEOTIDE SEQUENCE [LARGE SCALE GENOMIC DNA]</scope>
    <source>
        <strain evidence="2">cv. AM560-2</strain>
    </source>
</reference>
<dbReference type="EMBL" id="CM004391">
    <property type="protein sequence ID" value="KAG8654499.1"/>
    <property type="molecule type" value="Genomic_DNA"/>
</dbReference>
<keyword evidence="2" id="KW-1185">Reference proteome</keyword>
<sequence length="418" mass="47763">MLLSKTLFAFREKSREKETPENGYQDSSPKLPRKGEGSIGSSDSRNITELPVEILIDILCRLPIETLLSCRCVCTTLRRTITSNPQFAHHYFSISPVHALLCIGTRVSRFLCLLRLEEETAADLHVQVPKLKFRLPIHNLVILNSHNGFLCLGHPPLYNPVIVCNPITGEYVHLPSRTDGLEDKENRNQVVSGFGYCPKTNQYKVVRLICRKNIMTEVYTLGEESWRSARHAPKGSRKWFSSGFYFKGVFLNGKVHWVSDEMQSSDFIITFDLETESFGVVRPPSHFASAEYGVKWRVIIGELGGCLFLIDHSSSFHLWIMKDYGVQESWTEVCDIGEYRPIMYLKDEKILVNYKNTKLACYDPRTNIAKNIRISGIPPYFTTVAHVPSFYSLKEIMKNAQSHIKVSRDWEGINSFAI</sequence>
<comment type="caution">
    <text evidence="1">The sequence shown here is derived from an EMBL/GenBank/DDBJ whole genome shotgun (WGS) entry which is preliminary data.</text>
</comment>
<protein>
    <submittedName>
        <fullName evidence="1">Uncharacterized protein</fullName>
    </submittedName>
</protein>
<accession>A0ACB7HNZ1</accession>
<gene>
    <name evidence="1" type="ORF">MANES_05G124500v8</name>
</gene>
<proteinExistence type="predicted"/>
<organism evidence="1 2">
    <name type="scientific">Manihot esculenta</name>
    <name type="common">Cassava</name>
    <name type="synonym">Jatropha manihot</name>
    <dbReference type="NCBI Taxonomy" id="3983"/>
    <lineage>
        <taxon>Eukaryota</taxon>
        <taxon>Viridiplantae</taxon>
        <taxon>Streptophyta</taxon>
        <taxon>Embryophyta</taxon>
        <taxon>Tracheophyta</taxon>
        <taxon>Spermatophyta</taxon>
        <taxon>Magnoliopsida</taxon>
        <taxon>eudicotyledons</taxon>
        <taxon>Gunneridae</taxon>
        <taxon>Pentapetalae</taxon>
        <taxon>rosids</taxon>
        <taxon>fabids</taxon>
        <taxon>Malpighiales</taxon>
        <taxon>Euphorbiaceae</taxon>
        <taxon>Crotonoideae</taxon>
        <taxon>Manihoteae</taxon>
        <taxon>Manihot</taxon>
    </lineage>
</organism>
<evidence type="ECO:0000313" key="1">
    <source>
        <dbReference type="EMBL" id="KAG8654499.1"/>
    </source>
</evidence>